<feature type="compositionally biased region" description="Basic and acidic residues" evidence="1">
    <location>
        <begin position="78"/>
        <end position="93"/>
    </location>
</feature>
<reference evidence="2" key="2">
    <citation type="submission" date="2023-04" db="EMBL/GenBank/DDBJ databases">
        <authorList>
            <person name="Bruccoleri R.E."/>
            <person name="Oakeley E.J."/>
            <person name="Faust A.-M."/>
            <person name="Dessus-Babus S."/>
            <person name="Altorfer M."/>
            <person name="Burckhardt D."/>
            <person name="Oertli M."/>
            <person name="Naumann U."/>
            <person name="Petersen F."/>
            <person name="Wong J."/>
        </authorList>
    </citation>
    <scope>NUCLEOTIDE SEQUENCE</scope>
    <source>
        <strain evidence="2">GSM-AAB239-AS_SAM_17_03QT</strain>
        <tissue evidence="2">Leaf</tissue>
    </source>
</reference>
<comment type="caution">
    <text evidence="2">The sequence shown here is derived from an EMBL/GenBank/DDBJ whole genome shotgun (WGS) entry which is preliminary data.</text>
</comment>
<accession>A0AAX6F3V8</accession>
<dbReference type="Proteomes" id="UP001140949">
    <property type="component" value="Unassembled WGS sequence"/>
</dbReference>
<dbReference type="AlphaFoldDB" id="A0AAX6F3V8"/>
<reference evidence="2" key="1">
    <citation type="journal article" date="2023" name="GigaByte">
        <title>Genome assembly of the bearded iris, Iris pallida Lam.</title>
        <authorList>
            <person name="Bruccoleri R.E."/>
            <person name="Oakeley E.J."/>
            <person name="Faust A.M.E."/>
            <person name="Altorfer M."/>
            <person name="Dessus-Babus S."/>
            <person name="Burckhardt D."/>
            <person name="Oertli M."/>
            <person name="Naumann U."/>
            <person name="Petersen F."/>
            <person name="Wong J."/>
        </authorList>
    </citation>
    <scope>NUCLEOTIDE SEQUENCE</scope>
    <source>
        <strain evidence="2">GSM-AAB239-AS_SAM_17_03QT</strain>
    </source>
</reference>
<feature type="region of interest" description="Disordered" evidence="1">
    <location>
        <begin position="78"/>
        <end position="101"/>
    </location>
</feature>
<evidence type="ECO:0000256" key="1">
    <source>
        <dbReference type="SAM" id="MobiDB-lite"/>
    </source>
</evidence>
<gene>
    <name evidence="2" type="ORF">M6B38_104970</name>
</gene>
<organism evidence="2 3">
    <name type="scientific">Iris pallida</name>
    <name type="common">Sweet iris</name>
    <dbReference type="NCBI Taxonomy" id="29817"/>
    <lineage>
        <taxon>Eukaryota</taxon>
        <taxon>Viridiplantae</taxon>
        <taxon>Streptophyta</taxon>
        <taxon>Embryophyta</taxon>
        <taxon>Tracheophyta</taxon>
        <taxon>Spermatophyta</taxon>
        <taxon>Magnoliopsida</taxon>
        <taxon>Liliopsida</taxon>
        <taxon>Asparagales</taxon>
        <taxon>Iridaceae</taxon>
        <taxon>Iridoideae</taxon>
        <taxon>Irideae</taxon>
        <taxon>Iris</taxon>
    </lineage>
</organism>
<evidence type="ECO:0000313" key="3">
    <source>
        <dbReference type="Proteomes" id="UP001140949"/>
    </source>
</evidence>
<keyword evidence="3" id="KW-1185">Reference proteome</keyword>
<proteinExistence type="predicted"/>
<protein>
    <submittedName>
        <fullName evidence="2">Uncharacterized protein</fullName>
    </submittedName>
</protein>
<name>A0AAX6F3V8_IRIPA</name>
<dbReference type="EMBL" id="JANAVB010032220">
    <property type="protein sequence ID" value="KAJ6810849.1"/>
    <property type="molecule type" value="Genomic_DNA"/>
</dbReference>
<evidence type="ECO:0000313" key="2">
    <source>
        <dbReference type="EMBL" id="KAJ6810849.1"/>
    </source>
</evidence>
<sequence>MSSCSDQEMLLSGGVALPFILVQDVKCKQNIGGKRVATGLNFLGHSSLTTLKRPCDIQNEHAQKLRKKFILSKNQRKWLRDDKTDKESEREGEFGQTSKGH</sequence>